<organism evidence="8 9">
    <name type="scientific">Streptomyces justiciae</name>
    <dbReference type="NCBI Taxonomy" id="2780140"/>
    <lineage>
        <taxon>Bacteria</taxon>
        <taxon>Bacillati</taxon>
        <taxon>Actinomycetota</taxon>
        <taxon>Actinomycetes</taxon>
        <taxon>Kitasatosporales</taxon>
        <taxon>Streptomycetaceae</taxon>
        <taxon>Streptomyces</taxon>
    </lineage>
</organism>
<dbReference type="RefSeq" id="WP_314207049.1">
    <property type="nucleotide sequence ID" value="NZ_JAVTLL010000039.1"/>
</dbReference>
<feature type="domain" description="Putative T7SS secretion signal" evidence="6">
    <location>
        <begin position="21"/>
        <end position="221"/>
    </location>
</feature>
<dbReference type="NCBIfam" id="TIGR01643">
    <property type="entry name" value="YD_repeat_2x"/>
    <property type="match status" value="9"/>
</dbReference>
<dbReference type="InterPro" id="IPR045351">
    <property type="entry name" value="DUF6531"/>
</dbReference>
<evidence type="ECO:0000256" key="2">
    <source>
        <dbReference type="SAM" id="MobiDB-lite"/>
    </source>
</evidence>
<dbReference type="Pfam" id="PF05593">
    <property type="entry name" value="RHS_repeat"/>
    <property type="match status" value="3"/>
</dbReference>
<feature type="compositionally biased region" description="Basic and acidic residues" evidence="2">
    <location>
        <begin position="139"/>
        <end position="172"/>
    </location>
</feature>
<feature type="domain" description="RHS protein conserved region" evidence="4">
    <location>
        <begin position="1289"/>
        <end position="1319"/>
    </location>
</feature>
<keyword evidence="1" id="KW-0677">Repeat</keyword>
<protein>
    <submittedName>
        <fullName evidence="8">RHS repeat-associated core domain-containing protein</fullName>
    </submittedName>
</protein>
<dbReference type="Pfam" id="PF03527">
    <property type="entry name" value="RHS"/>
    <property type="match status" value="1"/>
</dbReference>
<dbReference type="InterPro" id="IPR027472">
    <property type="entry name" value="Pput2613-NH3ase"/>
</dbReference>
<reference evidence="9" key="1">
    <citation type="submission" date="2023-07" db="EMBL/GenBank/DDBJ databases">
        <title>Draft genome sequence of the endophytic actinobacterium Streptomyces justiciae WPN32, a potential antibiotic producer.</title>
        <authorList>
            <person name="Yasawong M."/>
            <person name="Pana W."/>
            <person name="Ganta P."/>
            <person name="Santapan N."/>
            <person name="Songngamsuk T."/>
            <person name="Phatcharaharikarn M."/>
            <person name="Kerdtoob S."/>
            <person name="Nantapong N."/>
        </authorList>
    </citation>
    <scope>NUCLEOTIDE SEQUENCE [LARGE SCALE GENOMIC DNA]</scope>
    <source>
        <strain evidence="9">WPN32</strain>
    </source>
</reference>
<dbReference type="InterPro" id="IPR050708">
    <property type="entry name" value="T6SS_VgrG/RHS"/>
</dbReference>
<evidence type="ECO:0000259" key="7">
    <source>
        <dbReference type="Pfam" id="PF25023"/>
    </source>
</evidence>
<gene>
    <name evidence="8" type="ORF">RQC66_39420</name>
</gene>
<accession>A0ABU3M6Y9</accession>
<dbReference type="InterPro" id="IPR049082">
    <property type="entry name" value="T7SS_signal"/>
</dbReference>
<proteinExistence type="predicted"/>
<evidence type="ECO:0000259" key="4">
    <source>
        <dbReference type="Pfam" id="PF03527"/>
    </source>
</evidence>
<feature type="domain" description="Teneurin-like YD-shell" evidence="7">
    <location>
        <begin position="596"/>
        <end position="756"/>
    </location>
</feature>
<keyword evidence="3" id="KW-1133">Transmembrane helix</keyword>
<evidence type="ECO:0000256" key="3">
    <source>
        <dbReference type="SAM" id="Phobius"/>
    </source>
</evidence>
<dbReference type="NCBIfam" id="TIGR03696">
    <property type="entry name" value="Rhs_assc_core"/>
    <property type="match status" value="1"/>
</dbReference>
<dbReference type="Pfam" id="PF25023">
    <property type="entry name" value="TEN_YD-shell"/>
    <property type="match status" value="2"/>
</dbReference>
<keyword evidence="3" id="KW-0812">Transmembrane</keyword>
<feature type="transmembrane region" description="Helical" evidence="3">
    <location>
        <begin position="250"/>
        <end position="280"/>
    </location>
</feature>
<evidence type="ECO:0000256" key="1">
    <source>
        <dbReference type="ARBA" id="ARBA00022737"/>
    </source>
</evidence>
<dbReference type="PANTHER" id="PTHR32305">
    <property type="match status" value="1"/>
</dbReference>
<dbReference type="Gene3D" id="2.180.10.10">
    <property type="entry name" value="RHS repeat-associated core"/>
    <property type="match status" value="3"/>
</dbReference>
<dbReference type="Pfam" id="PF14427">
    <property type="entry name" value="Pput2613-deam"/>
    <property type="match status" value="1"/>
</dbReference>
<dbReference type="Pfam" id="PF20148">
    <property type="entry name" value="DUF6531"/>
    <property type="match status" value="1"/>
</dbReference>
<dbReference type="InterPro" id="IPR056823">
    <property type="entry name" value="TEN-like_YD-shell"/>
</dbReference>
<dbReference type="InterPro" id="IPR006530">
    <property type="entry name" value="YD"/>
</dbReference>
<dbReference type="EMBL" id="JAVTLL010000039">
    <property type="protein sequence ID" value="MDT7846806.1"/>
    <property type="molecule type" value="Genomic_DNA"/>
</dbReference>
<evidence type="ECO:0000313" key="9">
    <source>
        <dbReference type="Proteomes" id="UP001257948"/>
    </source>
</evidence>
<dbReference type="PANTHER" id="PTHR32305:SF15">
    <property type="entry name" value="PROTEIN RHSA-RELATED"/>
    <property type="match status" value="1"/>
</dbReference>
<dbReference type="InterPro" id="IPR022385">
    <property type="entry name" value="Rhs_assc_core"/>
</dbReference>
<evidence type="ECO:0000259" key="5">
    <source>
        <dbReference type="Pfam" id="PF20148"/>
    </source>
</evidence>
<evidence type="ECO:0000259" key="6">
    <source>
        <dbReference type="Pfam" id="PF21725"/>
    </source>
</evidence>
<comment type="caution">
    <text evidence="8">The sequence shown here is derived from an EMBL/GenBank/DDBJ whole genome shotgun (WGS) entry which is preliminary data.</text>
</comment>
<dbReference type="InterPro" id="IPR031325">
    <property type="entry name" value="RHS_repeat"/>
</dbReference>
<feature type="region of interest" description="Disordered" evidence="2">
    <location>
        <begin position="139"/>
        <end position="197"/>
    </location>
</feature>
<keyword evidence="9" id="KW-1185">Reference proteome</keyword>
<sequence length="1532" mass="168978">MAGHRPTDWHVLDLDKDPTPGDPDRIKLLAKTLHDFADDVSDALRLVNGMAGEDTLLEWAGKSAEVFKDEFGDVPKNLKKLKKSYELCGDALTDFWPKLERAQALADRALAKGREAQSDLSSANSRLASADSWVTRANKEADKYKDDPTGSKSGGDKPDEGKVRAATRDAQHAKSAQTSAQSDVHDAQGALAAAKKMAEDARKMREEAAHTAKTKIDEASDAGIQNRSWWEEVGDWFSDNWDNIVAVCKVVVAVVGVIAMIIGGPILGAIVLIAALVVLADTLYKYSKGQAGLLDVAFAAMDCIPGGKGITSLGKLAKGMKSLAKGGLKGMAGGLLKRGLRKEADNALEKSKPFGSRCKNGEPIDMISGEYLMTEADVELPGLLPLVLRRTHVSTYRSGQWFGPSWASTLDERLELDDEGVLFAAEDGMVLVYPVPTPGSPVLPENGPRWPLEWDGTRNGPLRISDPKSGRTRYFTPATKAAGPDGAYSLPLTGMSDRAGHRIDFDRAPDGAPLAVRHSGGYHLSVDTDGDTRRVTALRLRTEDREAEGTVVRRFGYDANGNLAEIYNSSDLPFRIVYDDRSRIVSWTDRNNSWYRLHYDDADRCVRGEGAGGYLDCTVTYDTASRSTVYTDALGNSTRYRYNELLQLTAETNPLGATVRYAWDRHNRPLSVTDPLDRTTSYTYDEFGNVIGTVRRDGVRVRASYNALHQPVTVTDASGAEWRHSYDERGNLLQTTDPGGRITRYEYDMRGHLTAVTDALGGVHRLETNAAGLPVRLTDPLGNSTCYRHDAFGRVVRINDAAGDETLLSWSVEGNLVQRLLPQGDAEKCEFDGEGNLTAHIDGSGRRTRYEITHFDLVSARIDPDGTRHEYTYDGELRLLQVRNPAQLLWTYAYNAAGQLVGERDFNGRVVSYQRDAAGQLITRTNGAGQSVHYTRDLMGNAVQHRAVDGDAVEVSTFTYDATGRLTGAGNPHTTLVYRYDELGRLLSETCNDRTISFAYDVLGRRTERRTPNGIASRIDYDAIGRHTSLVSDGHRLTFGHDGLHRETERVLDSGVRLTRSWGPGRQLAAQTVTAPGGDGTHELVRRSYSYDRSGDLAETNDLRRGRQPVELDELGRVLSVGDSSGSERYSYDASGNMAGQDREFTGTLIRRAGRSSYDYDDQGRVVRHVRRMLSGGRRVWEFAWDPHDRLIGVVTPDGTRWRYLYDPTGRRIAKQRLAADGMGVDEEVTFAWDGTVIAEQVHTGDGGERHITTWDWSPDSYEPLAQTERVTGPQDAPQEEIDRRFYSIVTDLVGAPTELIDEQGEIAWAPRRTVWGRASETAPGEPHCPLRFPGQYHDAETGLHYNLFRYYDPETARYQSPDPLGLAAAPNQYGYVRNPFFWIDPLGLAPGCGDEVLDPSQNTVHGHVADVTIHAPDGSVRMQYGLWSGRMTPQEAALGRGYNAQAVTHTEHRISRLSGASTGPRINIPNDPYHGQIPLQPGEHAVIDAVLPPCSRCRGAMNRMHRELGVDVTYNWDGPEGAGTWQAGRRR</sequence>
<feature type="domain" description="DUF6531" evidence="5">
    <location>
        <begin position="361"/>
        <end position="433"/>
    </location>
</feature>
<evidence type="ECO:0000313" key="8">
    <source>
        <dbReference type="EMBL" id="MDT7846806.1"/>
    </source>
</evidence>
<dbReference type="SUPFAM" id="SSF69304">
    <property type="entry name" value="Tricorn protease N-terminal domain"/>
    <property type="match status" value="1"/>
</dbReference>
<keyword evidence="3" id="KW-0472">Membrane</keyword>
<feature type="region of interest" description="Disordered" evidence="2">
    <location>
        <begin position="1"/>
        <end position="20"/>
    </location>
</feature>
<dbReference type="InterPro" id="IPR001826">
    <property type="entry name" value="RHS"/>
</dbReference>
<dbReference type="Proteomes" id="UP001257948">
    <property type="component" value="Unassembled WGS sequence"/>
</dbReference>
<feature type="domain" description="Teneurin-like YD-shell" evidence="7">
    <location>
        <begin position="1086"/>
        <end position="1206"/>
    </location>
</feature>
<name>A0ABU3M6Y9_9ACTN</name>
<dbReference type="Pfam" id="PF21725">
    <property type="entry name" value="T7SS_signal"/>
    <property type="match status" value="1"/>
</dbReference>